<dbReference type="Proteomes" id="UP000314294">
    <property type="component" value="Unassembled WGS sequence"/>
</dbReference>
<sequence>MPDVPDCGIAFATLAAAERLLVLGEPCFWGDPEFVDVFPSNGRPLLERVQGIPWPRHVNRYQQQRVADRVHWREHKSTIGPAQASFAMDQY</sequence>
<comment type="caution">
    <text evidence="1">The sequence shown here is derived from an EMBL/GenBank/DDBJ whole genome shotgun (WGS) entry which is preliminary data.</text>
</comment>
<evidence type="ECO:0000313" key="1">
    <source>
        <dbReference type="EMBL" id="TNN85824.1"/>
    </source>
</evidence>
<protein>
    <submittedName>
        <fullName evidence="1">Uncharacterized protein</fullName>
    </submittedName>
</protein>
<dbReference type="EMBL" id="SRLO01000019">
    <property type="protein sequence ID" value="TNN85824.1"/>
    <property type="molecule type" value="Genomic_DNA"/>
</dbReference>
<reference evidence="1 2" key="1">
    <citation type="submission" date="2019-03" db="EMBL/GenBank/DDBJ databases">
        <title>First draft genome of Liparis tanakae, snailfish: a comprehensive survey of snailfish specific genes.</title>
        <authorList>
            <person name="Kim W."/>
            <person name="Song I."/>
            <person name="Jeong J.-H."/>
            <person name="Kim D."/>
            <person name="Kim S."/>
            <person name="Ryu S."/>
            <person name="Song J.Y."/>
            <person name="Lee S.K."/>
        </authorList>
    </citation>
    <scope>NUCLEOTIDE SEQUENCE [LARGE SCALE GENOMIC DNA]</scope>
    <source>
        <tissue evidence="1">Muscle</tissue>
    </source>
</reference>
<name>A0A4Z2J7D6_9TELE</name>
<organism evidence="1 2">
    <name type="scientific">Liparis tanakae</name>
    <name type="common">Tanaka's snailfish</name>
    <dbReference type="NCBI Taxonomy" id="230148"/>
    <lineage>
        <taxon>Eukaryota</taxon>
        <taxon>Metazoa</taxon>
        <taxon>Chordata</taxon>
        <taxon>Craniata</taxon>
        <taxon>Vertebrata</taxon>
        <taxon>Euteleostomi</taxon>
        <taxon>Actinopterygii</taxon>
        <taxon>Neopterygii</taxon>
        <taxon>Teleostei</taxon>
        <taxon>Neoteleostei</taxon>
        <taxon>Acanthomorphata</taxon>
        <taxon>Eupercaria</taxon>
        <taxon>Perciformes</taxon>
        <taxon>Cottioidei</taxon>
        <taxon>Cottales</taxon>
        <taxon>Liparidae</taxon>
        <taxon>Liparis</taxon>
    </lineage>
</organism>
<gene>
    <name evidence="1" type="ORF">EYF80_004071</name>
</gene>
<evidence type="ECO:0000313" key="2">
    <source>
        <dbReference type="Proteomes" id="UP000314294"/>
    </source>
</evidence>
<proteinExistence type="predicted"/>
<accession>A0A4Z2J7D6</accession>
<keyword evidence="2" id="KW-1185">Reference proteome</keyword>
<dbReference type="AlphaFoldDB" id="A0A4Z2J7D6"/>